<dbReference type="SUPFAM" id="SSF53850">
    <property type="entry name" value="Periplasmic binding protein-like II"/>
    <property type="match status" value="1"/>
</dbReference>
<organism evidence="5 6">
    <name type="scientific">Parashewanella spongiae</name>
    <dbReference type="NCBI Taxonomy" id="342950"/>
    <lineage>
        <taxon>Bacteria</taxon>
        <taxon>Pseudomonadati</taxon>
        <taxon>Pseudomonadota</taxon>
        <taxon>Gammaproteobacteria</taxon>
        <taxon>Alteromonadales</taxon>
        <taxon>Shewanellaceae</taxon>
        <taxon>Parashewanella</taxon>
    </lineage>
</organism>
<name>A0A3A6TX59_9GAMM</name>
<comment type="similarity">
    <text evidence="1">Belongs to the bacterial solute-binding protein 3 family.</text>
</comment>
<dbReference type="InterPro" id="IPR001638">
    <property type="entry name" value="Solute-binding_3/MltF_N"/>
</dbReference>
<dbReference type="PANTHER" id="PTHR35936">
    <property type="entry name" value="MEMBRANE-BOUND LYTIC MUREIN TRANSGLYCOSYLASE F"/>
    <property type="match status" value="1"/>
</dbReference>
<protein>
    <recommendedName>
        <fullName evidence="4">Solute-binding protein family 3/N-terminal domain-containing protein</fullName>
    </recommendedName>
</protein>
<dbReference type="Proteomes" id="UP000273022">
    <property type="component" value="Unassembled WGS sequence"/>
</dbReference>
<evidence type="ECO:0000313" key="6">
    <source>
        <dbReference type="Proteomes" id="UP000273022"/>
    </source>
</evidence>
<reference evidence="5 6" key="1">
    <citation type="submission" date="2018-09" db="EMBL/GenBank/DDBJ databases">
        <title>Phylogeny of the Shewanellaceae, and recommendation for two new genera, Pseudoshewanella and Parashewanella.</title>
        <authorList>
            <person name="Wang G."/>
        </authorList>
    </citation>
    <scope>NUCLEOTIDE SEQUENCE [LARGE SCALE GENOMIC DNA]</scope>
    <source>
        <strain evidence="5 6">KCTC 22492</strain>
    </source>
</reference>
<feature type="signal peptide" evidence="3">
    <location>
        <begin position="1"/>
        <end position="30"/>
    </location>
</feature>
<dbReference type="OrthoDB" id="245568at2"/>
<dbReference type="Pfam" id="PF00497">
    <property type="entry name" value="SBP_bac_3"/>
    <property type="match status" value="1"/>
</dbReference>
<evidence type="ECO:0000256" key="3">
    <source>
        <dbReference type="SAM" id="SignalP"/>
    </source>
</evidence>
<evidence type="ECO:0000313" key="5">
    <source>
        <dbReference type="EMBL" id="RJY12964.1"/>
    </source>
</evidence>
<sequence>MMKSFSTTKHATIQMIVGLLLVLSSCYAQATQSPITFVVDDWCPYTCEPHSEKPGIAVEVINAVFGKDNVQFKSMEWRDAINAVEAGQADGLAAALTSDAPFFIFQKSAITTSTICFFVPQTLSWRYKDTTSLNDKNLITVEGFSYGEILDNYIAQTRRTNKNRIVELKDKDVAIQRFAFYQASENNVIVADNRVFNHQLQNYNQYQVPLKFHNGGCLVGEDLHIALSPKNKKRSLTLAHKFELGLQQLKSNGELAKILAKY</sequence>
<evidence type="ECO:0000256" key="1">
    <source>
        <dbReference type="ARBA" id="ARBA00010333"/>
    </source>
</evidence>
<keyword evidence="2 3" id="KW-0732">Signal</keyword>
<dbReference type="PROSITE" id="PS51257">
    <property type="entry name" value="PROKAR_LIPOPROTEIN"/>
    <property type="match status" value="1"/>
</dbReference>
<dbReference type="PANTHER" id="PTHR35936:SF25">
    <property type="entry name" value="ABC TRANSPORTER SUBSTRATE-BINDING PROTEIN"/>
    <property type="match status" value="1"/>
</dbReference>
<evidence type="ECO:0000256" key="2">
    <source>
        <dbReference type="ARBA" id="ARBA00022729"/>
    </source>
</evidence>
<comment type="caution">
    <text evidence="5">The sequence shown here is derived from an EMBL/GenBank/DDBJ whole genome shotgun (WGS) entry which is preliminary data.</text>
</comment>
<accession>A0A3A6TX59</accession>
<keyword evidence="6" id="KW-1185">Reference proteome</keyword>
<dbReference type="Gene3D" id="3.40.190.10">
    <property type="entry name" value="Periplasmic binding protein-like II"/>
    <property type="match status" value="2"/>
</dbReference>
<evidence type="ECO:0000259" key="4">
    <source>
        <dbReference type="Pfam" id="PF00497"/>
    </source>
</evidence>
<dbReference type="EMBL" id="QYYH01000071">
    <property type="protein sequence ID" value="RJY12964.1"/>
    <property type="molecule type" value="Genomic_DNA"/>
</dbReference>
<dbReference type="RefSeq" id="WP_121853876.1">
    <property type="nucleotide sequence ID" value="NZ_CP037952.1"/>
</dbReference>
<dbReference type="AlphaFoldDB" id="A0A3A6TX59"/>
<feature type="domain" description="Solute-binding protein family 3/N-terminal" evidence="4">
    <location>
        <begin position="40"/>
        <end position="262"/>
    </location>
</feature>
<proteinExistence type="inferred from homology"/>
<gene>
    <name evidence="5" type="ORF">D5R81_12000</name>
</gene>
<feature type="chain" id="PRO_5017363737" description="Solute-binding protein family 3/N-terminal domain-containing protein" evidence="3">
    <location>
        <begin position="31"/>
        <end position="262"/>
    </location>
</feature>